<dbReference type="SUPFAM" id="SSF51735">
    <property type="entry name" value="NAD(P)-binding Rossmann-fold domains"/>
    <property type="match status" value="1"/>
</dbReference>
<dbReference type="OrthoDB" id="191139at2759"/>
<keyword evidence="2" id="KW-0560">Oxidoreductase</keyword>
<dbReference type="InterPro" id="IPR036291">
    <property type="entry name" value="NAD(P)-bd_dom_sf"/>
</dbReference>
<dbReference type="Proteomes" id="UP000284706">
    <property type="component" value="Unassembled WGS sequence"/>
</dbReference>
<dbReference type="PRINTS" id="PR00081">
    <property type="entry name" value="GDHRDH"/>
</dbReference>
<evidence type="ECO:0000313" key="4">
    <source>
        <dbReference type="Proteomes" id="UP000284706"/>
    </source>
</evidence>
<name>A0A409YBA0_9AGAR</name>
<dbReference type="Gene3D" id="3.40.50.720">
    <property type="entry name" value="NAD(P)-binding Rossmann-like Domain"/>
    <property type="match status" value="1"/>
</dbReference>
<keyword evidence="4" id="KW-1185">Reference proteome</keyword>
<dbReference type="InterPro" id="IPR002347">
    <property type="entry name" value="SDR_fam"/>
</dbReference>
<evidence type="ECO:0000256" key="2">
    <source>
        <dbReference type="ARBA" id="ARBA00023002"/>
    </source>
</evidence>
<evidence type="ECO:0000313" key="3">
    <source>
        <dbReference type="EMBL" id="PPR00273.1"/>
    </source>
</evidence>
<evidence type="ECO:0000256" key="1">
    <source>
        <dbReference type="ARBA" id="ARBA00006484"/>
    </source>
</evidence>
<proteinExistence type="inferred from homology"/>
<dbReference type="AlphaFoldDB" id="A0A409YBA0"/>
<sequence>MSTAEQLVSRYTTEIQGKVVITTGVSPGSLGAFFVQSIAKGSPGWIILAGRDEKKARQTEAAIKEANGSVQTRFLHLDLGSMQSVREAAKAVNGWSDIPAIDVLVNNAAGLSEKYRVTADGFEQQLATNYLGHFLFTNLIIDKILASSSPRVINVSSHGHRVSPFRFGDYNFEDGKLYTSLRAYGQSKTGNMLLSISLAEKLGKRGLLSFSLHPGTIFTNGAATIDFKTIMEEVRSVDQYYGNKEGFVDSPIEALTIEQGTATHVYASFDPDLSACNGSYLVDCRVSDPLIDPIKPWAYSRFEAEKLWRLSEELLGQKFSFE</sequence>
<dbReference type="STRING" id="231916.A0A409YBA0"/>
<protein>
    <submittedName>
        <fullName evidence="3">Uncharacterized protein</fullName>
    </submittedName>
</protein>
<comment type="similarity">
    <text evidence="1">Belongs to the short-chain dehydrogenases/reductases (SDR) family.</text>
</comment>
<organism evidence="3 4">
    <name type="scientific">Gymnopilus dilepis</name>
    <dbReference type="NCBI Taxonomy" id="231916"/>
    <lineage>
        <taxon>Eukaryota</taxon>
        <taxon>Fungi</taxon>
        <taxon>Dikarya</taxon>
        <taxon>Basidiomycota</taxon>
        <taxon>Agaricomycotina</taxon>
        <taxon>Agaricomycetes</taxon>
        <taxon>Agaricomycetidae</taxon>
        <taxon>Agaricales</taxon>
        <taxon>Agaricineae</taxon>
        <taxon>Hymenogastraceae</taxon>
        <taxon>Gymnopilus</taxon>
    </lineage>
</organism>
<dbReference type="InParanoid" id="A0A409YBA0"/>
<accession>A0A409YBA0</accession>
<comment type="caution">
    <text evidence="3">The sequence shown here is derived from an EMBL/GenBank/DDBJ whole genome shotgun (WGS) entry which is preliminary data.</text>
</comment>
<dbReference type="GO" id="GO:0016491">
    <property type="term" value="F:oxidoreductase activity"/>
    <property type="evidence" value="ECO:0007669"/>
    <property type="project" value="UniProtKB-KW"/>
</dbReference>
<dbReference type="PANTHER" id="PTHR24320:SF283">
    <property type="entry name" value="RETINOL DEHYDROGENASE 11"/>
    <property type="match status" value="1"/>
</dbReference>
<dbReference type="EMBL" id="NHYE01001016">
    <property type="protein sequence ID" value="PPR00273.1"/>
    <property type="molecule type" value="Genomic_DNA"/>
</dbReference>
<dbReference type="PANTHER" id="PTHR24320">
    <property type="entry name" value="RETINOL DEHYDROGENASE"/>
    <property type="match status" value="1"/>
</dbReference>
<gene>
    <name evidence="3" type="ORF">CVT26_009025</name>
</gene>
<dbReference type="Pfam" id="PF00106">
    <property type="entry name" value="adh_short"/>
    <property type="match status" value="1"/>
</dbReference>
<reference evidence="3 4" key="1">
    <citation type="journal article" date="2018" name="Evol. Lett.">
        <title>Horizontal gene cluster transfer increased hallucinogenic mushroom diversity.</title>
        <authorList>
            <person name="Reynolds H.T."/>
            <person name="Vijayakumar V."/>
            <person name="Gluck-Thaler E."/>
            <person name="Korotkin H.B."/>
            <person name="Matheny P.B."/>
            <person name="Slot J.C."/>
        </authorList>
    </citation>
    <scope>NUCLEOTIDE SEQUENCE [LARGE SCALE GENOMIC DNA]</scope>
    <source>
        <strain evidence="3 4">SRW20</strain>
    </source>
</reference>